<name>A0A6J6P1G2_9ZZZZ</name>
<evidence type="ECO:0000313" key="1">
    <source>
        <dbReference type="EMBL" id="CAB4692477.1"/>
    </source>
</evidence>
<protein>
    <submittedName>
        <fullName evidence="1">Unannotated protein</fullName>
    </submittedName>
</protein>
<gene>
    <name evidence="1" type="ORF">UFOPK2602_00092</name>
</gene>
<accession>A0A6J6P1G2</accession>
<dbReference type="AlphaFoldDB" id="A0A6J6P1G2"/>
<reference evidence="1" key="1">
    <citation type="submission" date="2020-05" db="EMBL/GenBank/DDBJ databases">
        <authorList>
            <person name="Chiriac C."/>
            <person name="Salcher M."/>
            <person name="Ghai R."/>
            <person name="Kavagutti S V."/>
        </authorList>
    </citation>
    <scope>NUCLEOTIDE SEQUENCE</scope>
</reference>
<dbReference type="EMBL" id="CAEZXX010000003">
    <property type="protein sequence ID" value="CAB4692477.1"/>
    <property type="molecule type" value="Genomic_DNA"/>
</dbReference>
<organism evidence="1">
    <name type="scientific">freshwater metagenome</name>
    <dbReference type="NCBI Taxonomy" id="449393"/>
    <lineage>
        <taxon>unclassified sequences</taxon>
        <taxon>metagenomes</taxon>
        <taxon>ecological metagenomes</taxon>
    </lineage>
</organism>
<sequence length="62" mass="7178">MYRLMSLSGFSDSRWINCAQMRLAIVSSIGVCKKMMFSFSRRLYRSMPRSPRLVCSMTLGTM</sequence>
<proteinExistence type="predicted"/>